<dbReference type="SUPFAM" id="SSF53474">
    <property type="entry name" value="alpha/beta-Hydrolases"/>
    <property type="match status" value="1"/>
</dbReference>
<dbReference type="PANTHER" id="PTHR48070">
    <property type="entry name" value="ESTERASE OVCA2"/>
    <property type="match status" value="1"/>
</dbReference>
<dbReference type="Pfam" id="PF03959">
    <property type="entry name" value="FSH1"/>
    <property type="match status" value="1"/>
</dbReference>
<evidence type="ECO:0000256" key="1">
    <source>
        <dbReference type="ARBA" id="ARBA00022801"/>
    </source>
</evidence>
<dbReference type="InterPro" id="IPR005645">
    <property type="entry name" value="FSH-like_dom"/>
</dbReference>
<dbReference type="AlphaFoldDB" id="A0AAN8MPJ8"/>
<dbReference type="GO" id="GO:0019748">
    <property type="term" value="P:secondary metabolic process"/>
    <property type="evidence" value="ECO:0007669"/>
    <property type="project" value="TreeGrafter"/>
</dbReference>
<evidence type="ECO:0000313" key="4">
    <source>
        <dbReference type="Proteomes" id="UP001313282"/>
    </source>
</evidence>
<dbReference type="Proteomes" id="UP001313282">
    <property type="component" value="Unassembled WGS sequence"/>
</dbReference>
<name>A0AAN8MPJ8_9PEZI</name>
<dbReference type="GO" id="GO:0016787">
    <property type="term" value="F:hydrolase activity"/>
    <property type="evidence" value="ECO:0007669"/>
    <property type="project" value="UniProtKB-KW"/>
</dbReference>
<accession>A0AAN8MPJ8</accession>
<dbReference type="InterPro" id="IPR029058">
    <property type="entry name" value="AB_hydrolase_fold"/>
</dbReference>
<dbReference type="GO" id="GO:0005634">
    <property type="term" value="C:nucleus"/>
    <property type="evidence" value="ECO:0007669"/>
    <property type="project" value="TreeGrafter"/>
</dbReference>
<organism evidence="3 4">
    <name type="scientific">Orbilia javanica</name>
    <dbReference type="NCBI Taxonomy" id="47235"/>
    <lineage>
        <taxon>Eukaryota</taxon>
        <taxon>Fungi</taxon>
        <taxon>Dikarya</taxon>
        <taxon>Ascomycota</taxon>
        <taxon>Pezizomycotina</taxon>
        <taxon>Orbiliomycetes</taxon>
        <taxon>Orbiliales</taxon>
        <taxon>Orbiliaceae</taxon>
        <taxon>Orbilia</taxon>
    </lineage>
</organism>
<protein>
    <recommendedName>
        <fullName evidence="2">Serine hydrolase domain-containing protein</fullName>
    </recommendedName>
</protein>
<dbReference type="EMBL" id="JAVHNR010000004">
    <property type="protein sequence ID" value="KAK6345709.1"/>
    <property type="molecule type" value="Genomic_DNA"/>
</dbReference>
<proteinExistence type="predicted"/>
<feature type="domain" description="Serine hydrolase" evidence="2">
    <location>
        <begin position="2"/>
        <end position="204"/>
    </location>
</feature>
<gene>
    <name evidence="3" type="ORF">TWF718_007618</name>
</gene>
<evidence type="ECO:0000259" key="2">
    <source>
        <dbReference type="Pfam" id="PF03959"/>
    </source>
</evidence>
<dbReference type="GO" id="GO:0005737">
    <property type="term" value="C:cytoplasm"/>
    <property type="evidence" value="ECO:0007669"/>
    <property type="project" value="TreeGrafter"/>
</dbReference>
<comment type="caution">
    <text evidence="3">The sequence shown here is derived from an EMBL/GenBank/DDBJ whole genome shotgun (WGS) entry which is preliminary data.</text>
</comment>
<sequence>MHFLCLHGMGTNSKQVFETQTAAVRAELGDEHTYDFVEGNIPWPKAPDLGSLFSDDDDYFSYFDPSDTASLKQAISNLRSYIQVEGPFDGIMAFSQGASLAASFLLADQIARDGDQEGNYSSGFKCAILLSGGYAWSFSSLQKNEWVRADKTLESRIDIPTAHVWADNDHLGPDVGTTMAAICAPDMRYSYIHDEGHTIPSRRSPEKLNEVLKVIRRVIWEGSFGTE</sequence>
<keyword evidence="4" id="KW-1185">Reference proteome</keyword>
<keyword evidence="1" id="KW-0378">Hydrolase</keyword>
<dbReference type="PANTHER" id="PTHR48070:SF7">
    <property type="entry name" value="SERINE HYDROLASE FSH DOMAIN-CONTAINING PROTEIN-RELATED"/>
    <property type="match status" value="1"/>
</dbReference>
<reference evidence="3 4" key="1">
    <citation type="submission" date="2019-10" db="EMBL/GenBank/DDBJ databases">
        <authorList>
            <person name="Palmer J.M."/>
        </authorList>
    </citation>
    <scope>NUCLEOTIDE SEQUENCE [LARGE SCALE GENOMIC DNA]</scope>
    <source>
        <strain evidence="3 4">TWF718</strain>
    </source>
</reference>
<evidence type="ECO:0000313" key="3">
    <source>
        <dbReference type="EMBL" id="KAK6345709.1"/>
    </source>
</evidence>
<dbReference type="InterPro" id="IPR050593">
    <property type="entry name" value="LovG"/>
</dbReference>
<dbReference type="Gene3D" id="3.40.50.1820">
    <property type="entry name" value="alpha/beta hydrolase"/>
    <property type="match status" value="1"/>
</dbReference>